<keyword evidence="2" id="KW-1003">Cell membrane</keyword>
<keyword evidence="3 6" id="KW-0812">Transmembrane</keyword>
<evidence type="ECO:0000256" key="4">
    <source>
        <dbReference type="ARBA" id="ARBA00022989"/>
    </source>
</evidence>
<evidence type="ECO:0000256" key="5">
    <source>
        <dbReference type="ARBA" id="ARBA00023136"/>
    </source>
</evidence>
<evidence type="ECO:0000259" key="7">
    <source>
        <dbReference type="Pfam" id="PF03176"/>
    </source>
</evidence>
<dbReference type="Gene3D" id="1.20.1640.10">
    <property type="entry name" value="Multidrug efflux transporter AcrB transmembrane domain"/>
    <property type="match status" value="2"/>
</dbReference>
<gene>
    <name evidence="8" type="ORF">ASZ90_007717</name>
</gene>
<feature type="transmembrane region" description="Helical" evidence="6">
    <location>
        <begin position="356"/>
        <end position="374"/>
    </location>
</feature>
<dbReference type="PANTHER" id="PTHR33406:SF13">
    <property type="entry name" value="MEMBRANE PROTEIN YDFJ"/>
    <property type="match status" value="1"/>
</dbReference>
<dbReference type="SUPFAM" id="SSF82866">
    <property type="entry name" value="Multidrug efflux transporter AcrB transmembrane domain"/>
    <property type="match status" value="2"/>
</dbReference>
<feature type="transmembrane region" description="Helical" evidence="6">
    <location>
        <begin position="527"/>
        <end position="560"/>
    </location>
</feature>
<feature type="transmembrane region" description="Helical" evidence="6">
    <location>
        <begin position="616"/>
        <end position="640"/>
    </location>
</feature>
<feature type="transmembrane region" description="Helical" evidence="6">
    <location>
        <begin position="181"/>
        <end position="214"/>
    </location>
</feature>
<comment type="caution">
    <text evidence="8">The sequence shown here is derived from an EMBL/GenBank/DDBJ whole genome shotgun (WGS) entry which is preliminary data.</text>
</comment>
<feature type="transmembrane region" description="Helical" evidence="6">
    <location>
        <begin position="305"/>
        <end position="328"/>
    </location>
</feature>
<reference evidence="8" key="1">
    <citation type="journal article" date="2015" name="Proc. Natl. Acad. Sci. U.S.A.">
        <title>Networks of energetic and metabolic interactions define dynamics in microbial communities.</title>
        <authorList>
            <person name="Embree M."/>
            <person name="Liu J.K."/>
            <person name="Al-Bassam M.M."/>
            <person name="Zengler K."/>
        </authorList>
    </citation>
    <scope>NUCLEOTIDE SEQUENCE</scope>
</reference>
<dbReference type="Pfam" id="PF03176">
    <property type="entry name" value="MMPL"/>
    <property type="match status" value="2"/>
</dbReference>
<evidence type="ECO:0000256" key="3">
    <source>
        <dbReference type="ARBA" id="ARBA00022692"/>
    </source>
</evidence>
<evidence type="ECO:0000256" key="6">
    <source>
        <dbReference type="SAM" id="Phobius"/>
    </source>
</evidence>
<feature type="transmembrane region" description="Helical" evidence="6">
    <location>
        <begin position="273"/>
        <end position="293"/>
    </location>
</feature>
<feature type="domain" description="Membrane transport protein MMPL" evidence="7">
    <location>
        <begin position="453"/>
        <end position="675"/>
    </location>
</feature>
<evidence type="ECO:0000313" key="8">
    <source>
        <dbReference type="EMBL" id="KUG22513.1"/>
    </source>
</evidence>
<dbReference type="EMBL" id="LNQE01000961">
    <property type="protein sequence ID" value="KUG22513.1"/>
    <property type="molecule type" value="Genomic_DNA"/>
</dbReference>
<accession>A0A0W8FP28</accession>
<sequence>MKKITALVIANPRIVLAIAAVLAILSAVGAIFTPVNYDILSYMPQNVESVKGQNIMGQEFKAANTAYILIKTKQTSQILKIKNDLAAIQGVENVTWLSDLVDPSVPDVFIPPEVMGLYKKGDYALLHLSFIDPAKTAAAQDTVVRIKSYLKGVDGEHFFTGMPVFVYEDKILVNEQVPKCMAIATILTLIVIWMATGSFVVSLLFLSSMGLAILYNQGTNFFLGSISVSTYSFAPVVQLGVTIDFSIFLMHRFREECLKMNKPAAMATAIEKTAMAIIPCAMATMAGFLALTFMQMRIGLDIGLVMAKGVFLGLLATITILPALILTFERYIKMRDVQIAKQYFTPAVKNLLKRPVLLLVCFLILFIPASYARYHTKLSYNLQDITPQDLKSMQAVPKISQAMGSMEIIDILFPRQTPRWLQKQAIDDINKLPGVIQAIALESLADPAIPDSFIPPQARERFTHGEYTRAIVRVNVLSGSKEGNDLIQNIRNIIQQQKITGAYVSGVMATCKDMTDMSVTDLVRVDLMGLIMVGFIIAVMLTSVSIPFILMAGILLAIFLNLTITYVNGNVIPYITLASLSSIQLGSCVNYAIFLIARYREERHLLLPNDAMQKSLLGTAPAIFGSGLCLFCSTIGMVFISDIEMFKSLALLIGRGALISVAVVLILLPGVIIVCDKLIRTTSLGWRKVIKE</sequence>
<evidence type="ECO:0000256" key="1">
    <source>
        <dbReference type="ARBA" id="ARBA00004651"/>
    </source>
</evidence>
<keyword evidence="5 6" id="KW-0472">Membrane</keyword>
<feature type="domain" description="Membrane transport protein MMPL" evidence="7">
    <location>
        <begin position="43"/>
        <end position="331"/>
    </location>
</feature>
<organism evidence="8">
    <name type="scientific">hydrocarbon metagenome</name>
    <dbReference type="NCBI Taxonomy" id="938273"/>
    <lineage>
        <taxon>unclassified sequences</taxon>
        <taxon>metagenomes</taxon>
        <taxon>ecological metagenomes</taxon>
    </lineage>
</organism>
<feature type="transmembrane region" description="Helical" evidence="6">
    <location>
        <begin position="572"/>
        <end position="596"/>
    </location>
</feature>
<dbReference type="InterPro" id="IPR050545">
    <property type="entry name" value="Mycobact_MmpL"/>
</dbReference>
<feature type="transmembrane region" description="Helical" evidence="6">
    <location>
        <begin position="652"/>
        <end position="675"/>
    </location>
</feature>
<comment type="subcellular location">
    <subcellularLocation>
        <location evidence="1">Cell membrane</location>
        <topology evidence="1">Multi-pass membrane protein</topology>
    </subcellularLocation>
</comment>
<evidence type="ECO:0000256" key="2">
    <source>
        <dbReference type="ARBA" id="ARBA00022475"/>
    </source>
</evidence>
<proteinExistence type="predicted"/>
<dbReference type="PANTHER" id="PTHR33406">
    <property type="entry name" value="MEMBRANE PROTEIN MJ1562-RELATED"/>
    <property type="match status" value="1"/>
</dbReference>
<keyword evidence="4 6" id="KW-1133">Transmembrane helix</keyword>
<name>A0A0W8FP28_9ZZZZ</name>
<dbReference type="AlphaFoldDB" id="A0A0W8FP28"/>
<feature type="transmembrane region" description="Helical" evidence="6">
    <location>
        <begin position="221"/>
        <end position="253"/>
    </location>
</feature>
<protein>
    <recommendedName>
        <fullName evidence="7">Membrane transport protein MMPL domain-containing protein</fullName>
    </recommendedName>
</protein>
<dbReference type="GO" id="GO:0005886">
    <property type="term" value="C:plasma membrane"/>
    <property type="evidence" value="ECO:0007669"/>
    <property type="project" value="UniProtKB-SubCell"/>
</dbReference>
<dbReference type="InterPro" id="IPR004869">
    <property type="entry name" value="MMPL_dom"/>
</dbReference>